<accession>X0TLI2</accession>
<sequence>PFFYDDCHFNEAGAGEVARILGDWFLAHPPES</sequence>
<comment type="caution">
    <text evidence="1">The sequence shown here is derived from an EMBL/GenBank/DDBJ whole genome shotgun (WGS) entry which is preliminary data.</text>
</comment>
<dbReference type="EMBL" id="BARS01010514">
    <property type="protein sequence ID" value="GAF94428.1"/>
    <property type="molecule type" value="Genomic_DNA"/>
</dbReference>
<feature type="non-terminal residue" evidence="1">
    <location>
        <position position="1"/>
    </location>
</feature>
<proteinExistence type="predicted"/>
<evidence type="ECO:0000313" key="1">
    <source>
        <dbReference type="EMBL" id="GAF94428.1"/>
    </source>
</evidence>
<reference evidence="1" key="1">
    <citation type="journal article" date="2014" name="Front. Microbiol.">
        <title>High frequency of phylogenetically diverse reductive dehalogenase-homologous genes in deep subseafloor sedimentary metagenomes.</title>
        <authorList>
            <person name="Kawai M."/>
            <person name="Futagami T."/>
            <person name="Toyoda A."/>
            <person name="Takaki Y."/>
            <person name="Nishi S."/>
            <person name="Hori S."/>
            <person name="Arai W."/>
            <person name="Tsubouchi T."/>
            <person name="Morono Y."/>
            <person name="Uchiyama I."/>
            <person name="Ito T."/>
            <person name="Fujiyama A."/>
            <person name="Inagaki F."/>
            <person name="Takami H."/>
        </authorList>
    </citation>
    <scope>NUCLEOTIDE SEQUENCE</scope>
    <source>
        <strain evidence="1">Expedition CK06-06</strain>
    </source>
</reference>
<gene>
    <name evidence="1" type="ORF">S01H1_19462</name>
</gene>
<protein>
    <submittedName>
        <fullName evidence="1">Uncharacterized protein</fullName>
    </submittedName>
</protein>
<organism evidence="1">
    <name type="scientific">marine sediment metagenome</name>
    <dbReference type="NCBI Taxonomy" id="412755"/>
    <lineage>
        <taxon>unclassified sequences</taxon>
        <taxon>metagenomes</taxon>
        <taxon>ecological metagenomes</taxon>
    </lineage>
</organism>
<dbReference type="AlphaFoldDB" id="X0TLI2"/>
<name>X0TLI2_9ZZZZ</name>